<feature type="domain" description="Metallo-beta-lactamase" evidence="12">
    <location>
        <begin position="639"/>
        <end position="801"/>
    </location>
</feature>
<evidence type="ECO:0000256" key="9">
    <source>
        <dbReference type="ARBA" id="ARBA00022801"/>
    </source>
</evidence>
<keyword evidence="6" id="KW-0540">Nuclease</keyword>
<dbReference type="GO" id="GO:0046872">
    <property type="term" value="F:metal ion binding"/>
    <property type="evidence" value="ECO:0007669"/>
    <property type="project" value="UniProtKB-KW"/>
</dbReference>
<keyword evidence="10" id="KW-0862">Zinc</keyword>
<dbReference type="Proteomes" id="UP000664859">
    <property type="component" value="Unassembled WGS sequence"/>
</dbReference>
<keyword evidence="7" id="KW-0479">Metal-binding</keyword>
<dbReference type="InterPro" id="IPR001279">
    <property type="entry name" value="Metallo-B-lactamas"/>
</dbReference>
<evidence type="ECO:0000256" key="4">
    <source>
        <dbReference type="ARBA" id="ARBA00012477"/>
    </source>
</evidence>
<name>A0A836CGF5_9STRA</name>
<dbReference type="Pfam" id="PF13691">
    <property type="entry name" value="Lactamase_B_4"/>
    <property type="match status" value="1"/>
</dbReference>
<evidence type="ECO:0000259" key="12">
    <source>
        <dbReference type="Pfam" id="PF12706"/>
    </source>
</evidence>
<reference evidence="14" key="1">
    <citation type="submission" date="2021-02" db="EMBL/GenBank/DDBJ databases">
        <title>First Annotated Genome of the Yellow-green Alga Tribonema minus.</title>
        <authorList>
            <person name="Mahan K.M."/>
        </authorList>
    </citation>
    <scope>NUCLEOTIDE SEQUENCE</scope>
    <source>
        <strain evidence="14">UTEX B ZZ1240</strain>
    </source>
</reference>
<accession>A0A836CGF5</accession>
<protein>
    <recommendedName>
        <fullName evidence="4">ribonuclease Z</fullName>
        <ecNumber evidence="4">3.1.26.11</ecNumber>
    </recommendedName>
</protein>
<proteinExistence type="inferred from homology"/>
<evidence type="ECO:0000256" key="1">
    <source>
        <dbReference type="ARBA" id="ARBA00000402"/>
    </source>
</evidence>
<keyword evidence="8" id="KW-0255">Endonuclease</keyword>
<keyword evidence="9" id="KW-0378">Hydrolase</keyword>
<evidence type="ECO:0000256" key="7">
    <source>
        <dbReference type="ARBA" id="ARBA00022723"/>
    </source>
</evidence>
<evidence type="ECO:0000256" key="10">
    <source>
        <dbReference type="ARBA" id="ARBA00022833"/>
    </source>
</evidence>
<evidence type="ECO:0000313" key="15">
    <source>
        <dbReference type="Proteomes" id="UP000664859"/>
    </source>
</evidence>
<dbReference type="AlphaFoldDB" id="A0A836CGF5"/>
<feature type="domain" description="tRNase Z endonuclease" evidence="13">
    <location>
        <begin position="6"/>
        <end position="65"/>
    </location>
</feature>
<comment type="similarity">
    <text evidence="3">Belongs to the RNase Z family.</text>
</comment>
<evidence type="ECO:0000256" key="6">
    <source>
        <dbReference type="ARBA" id="ARBA00022722"/>
    </source>
</evidence>
<feature type="region of interest" description="Disordered" evidence="11">
    <location>
        <begin position="132"/>
        <end position="165"/>
    </location>
</feature>
<dbReference type="CDD" id="cd07718">
    <property type="entry name" value="RNaseZ_ELAC1_ELAC2-C-term-like_MBL-fold"/>
    <property type="match status" value="1"/>
</dbReference>
<comment type="cofactor">
    <cofactor evidence="2">
        <name>Zn(2+)</name>
        <dbReference type="ChEBI" id="CHEBI:29105"/>
    </cofactor>
</comment>
<dbReference type="SUPFAM" id="SSF56281">
    <property type="entry name" value="Metallo-hydrolase/oxidoreductase"/>
    <property type="match status" value="2"/>
</dbReference>
<dbReference type="EC" id="3.1.26.11" evidence="4"/>
<feature type="compositionally biased region" description="Basic and acidic residues" evidence="11">
    <location>
        <begin position="140"/>
        <end position="164"/>
    </location>
</feature>
<keyword evidence="5" id="KW-0819">tRNA processing</keyword>
<evidence type="ECO:0000256" key="2">
    <source>
        <dbReference type="ARBA" id="ARBA00001947"/>
    </source>
</evidence>
<dbReference type="PANTHER" id="PTHR12553:SF49">
    <property type="entry name" value="ZINC PHOSPHODIESTERASE ELAC PROTEIN 2"/>
    <property type="match status" value="1"/>
</dbReference>
<comment type="caution">
    <text evidence="14">The sequence shown here is derived from an EMBL/GenBank/DDBJ whole genome shotgun (WGS) entry which is preliminary data.</text>
</comment>
<dbReference type="InterPro" id="IPR036866">
    <property type="entry name" value="RibonucZ/Hydroxyglut_hydro"/>
</dbReference>
<organism evidence="14 15">
    <name type="scientific">Tribonema minus</name>
    <dbReference type="NCBI Taxonomy" id="303371"/>
    <lineage>
        <taxon>Eukaryota</taxon>
        <taxon>Sar</taxon>
        <taxon>Stramenopiles</taxon>
        <taxon>Ochrophyta</taxon>
        <taxon>PX clade</taxon>
        <taxon>Xanthophyceae</taxon>
        <taxon>Tribonematales</taxon>
        <taxon>Tribonemataceae</taxon>
        <taxon>Tribonema</taxon>
    </lineage>
</organism>
<comment type="catalytic activity">
    <reaction evidence="1">
        <text>Endonucleolytic cleavage of RNA, removing extra 3' nucleotides from tRNA precursor, generating 3' termini of tRNAs. A 3'-hydroxy group is left at the tRNA terminus and a 5'-phosphoryl group is left at the trailer molecule.</text>
        <dbReference type="EC" id="3.1.26.11"/>
    </reaction>
</comment>
<evidence type="ECO:0000259" key="13">
    <source>
        <dbReference type="Pfam" id="PF13691"/>
    </source>
</evidence>
<dbReference type="EMBL" id="JAFCMP010000146">
    <property type="protein sequence ID" value="KAG5184962.1"/>
    <property type="molecule type" value="Genomic_DNA"/>
</dbReference>
<sequence length="869" mass="90093">MAAYVQLVSCGTPDSSPCVVVATEHERHLFNVGEGCQRLCMEHKVRLTKAHNMYLTHIAADTVGGLPGMLLTLADTGKTGVNLHGPQGLVSLLHATRHFMSRPGFAVHAMEGPGTSTSKGLLVDKLLIGGTAAEHRRHTDTKADKPASAGGREEQQHDHPDLRYPRSAPYQQACLQQQHALPAHHHHKQDVRPPPWRERPAGPSAPARCMCYIARTPSVAGKFNVARAVELGVPKGPLFGQLKSGQTVTLSDGTSVTPDQVVAPSIPGGAVAIVSCPTQELVESLIAHSGWDPWRSGGGAVSQAGGGSNAGIANGIVGGGIDCALSSSHAGGSGTSGDGDRGCGASSGAGAGSGGGDGGGGGNGSGVSDGALSLHVMVHLAPAEVVTSPDYRAWCEGFGAAVCHIVAAQRLCHQHMAFQAALRQCQKLNRCCEDIFPLPHQFAGPADAGDQPMTDLNGTVTDSAVADSAVTGVAVTGATGTEASQGLEPVVLSGVEAAHAGVPLLRYCLFPPHKQGLDLTEALTFASAAAEQRQQLADAWSLAQEAGVEGHLQAAAAARSAAELATAAAAADSSAQHGSAQPSKYRNVSGIYLRVAAEGGRHAGMLMDCGEGTMGQIWRLYGTPDEVAQSGSGAAGSAPHGAAEVLTSLRAVWISHPHADHHLGLLRLLAERARYAAIDGAIANGYVFVDCADLESPGATHAALRSGLGLAECWNARVVHCSNAYALIMRSVQGWKLVYSGDTRPCEALVQAGMGATVLIHEATFEDAKQQDAVDKKHSTVSEALDVAQRMGAHRTILTHFSQRYPKLPVLPPSCYGADATALIAFDYMRVPLPALSWLPQMLPALQCMFPAVEEKDDNDAEDGASVAL</sequence>
<dbReference type="OrthoDB" id="527344at2759"/>
<evidence type="ECO:0000256" key="8">
    <source>
        <dbReference type="ARBA" id="ARBA00022759"/>
    </source>
</evidence>
<dbReference type="GO" id="GO:1990180">
    <property type="term" value="P:mitochondrial tRNA 3'-end processing"/>
    <property type="evidence" value="ECO:0007669"/>
    <property type="project" value="TreeGrafter"/>
</dbReference>
<dbReference type="PANTHER" id="PTHR12553">
    <property type="entry name" value="ZINC PHOSPHODIESTERASE ELAC PROTEIN 2"/>
    <property type="match status" value="1"/>
</dbReference>
<evidence type="ECO:0000313" key="14">
    <source>
        <dbReference type="EMBL" id="KAG5184962.1"/>
    </source>
</evidence>
<evidence type="ECO:0000256" key="3">
    <source>
        <dbReference type="ARBA" id="ARBA00007823"/>
    </source>
</evidence>
<dbReference type="Gene3D" id="3.60.15.10">
    <property type="entry name" value="Ribonuclease Z/Hydroxyacylglutathione hydrolase-like"/>
    <property type="match status" value="3"/>
</dbReference>
<keyword evidence="15" id="KW-1185">Reference proteome</keyword>
<dbReference type="InterPro" id="IPR047151">
    <property type="entry name" value="RNZ2-like"/>
</dbReference>
<evidence type="ECO:0000256" key="11">
    <source>
        <dbReference type="SAM" id="MobiDB-lite"/>
    </source>
</evidence>
<dbReference type="GO" id="GO:0042781">
    <property type="term" value="F:3'-tRNA processing endoribonuclease activity"/>
    <property type="evidence" value="ECO:0007669"/>
    <property type="project" value="UniProtKB-EC"/>
</dbReference>
<dbReference type="GO" id="GO:0005739">
    <property type="term" value="C:mitochondrion"/>
    <property type="evidence" value="ECO:0007669"/>
    <property type="project" value="TreeGrafter"/>
</dbReference>
<evidence type="ECO:0000256" key="5">
    <source>
        <dbReference type="ARBA" id="ARBA00022694"/>
    </source>
</evidence>
<gene>
    <name evidence="14" type="ORF">JKP88DRAFT_313576</name>
</gene>
<feature type="region of interest" description="Disordered" evidence="11">
    <location>
        <begin position="178"/>
        <end position="203"/>
    </location>
</feature>
<dbReference type="Pfam" id="PF12706">
    <property type="entry name" value="Lactamase_B_2"/>
    <property type="match status" value="1"/>
</dbReference>
<dbReference type="InterPro" id="IPR027794">
    <property type="entry name" value="tRNase_Z_dom"/>
</dbReference>